<reference evidence="3 4" key="1">
    <citation type="submission" date="2013-03" db="EMBL/GenBank/DDBJ databases">
        <title>The Genome Sequence of Phialophora europaea CBS 101466.</title>
        <authorList>
            <consortium name="The Broad Institute Genomics Platform"/>
            <person name="Cuomo C."/>
            <person name="de Hoog S."/>
            <person name="Gorbushina A."/>
            <person name="Walker B."/>
            <person name="Young S.K."/>
            <person name="Zeng Q."/>
            <person name="Gargeya S."/>
            <person name="Fitzgerald M."/>
            <person name="Haas B."/>
            <person name="Abouelleil A."/>
            <person name="Allen A.W."/>
            <person name="Alvarado L."/>
            <person name="Arachchi H.M."/>
            <person name="Berlin A.M."/>
            <person name="Chapman S.B."/>
            <person name="Gainer-Dewar J."/>
            <person name="Goldberg J."/>
            <person name="Griggs A."/>
            <person name="Gujja S."/>
            <person name="Hansen M."/>
            <person name="Howarth C."/>
            <person name="Imamovic A."/>
            <person name="Ireland A."/>
            <person name="Larimer J."/>
            <person name="McCowan C."/>
            <person name="Murphy C."/>
            <person name="Pearson M."/>
            <person name="Poon T.W."/>
            <person name="Priest M."/>
            <person name="Roberts A."/>
            <person name="Saif S."/>
            <person name="Shea T."/>
            <person name="Sisk P."/>
            <person name="Sykes S."/>
            <person name="Wortman J."/>
            <person name="Nusbaum C."/>
            <person name="Birren B."/>
        </authorList>
    </citation>
    <scope>NUCLEOTIDE SEQUENCE [LARGE SCALE GENOMIC DNA]</scope>
    <source>
        <strain evidence="3 4">CBS 101466</strain>
    </source>
</reference>
<dbReference type="InParanoid" id="W2RUX2"/>
<accession>W2RUX2</accession>
<feature type="domain" description="DUF7587" evidence="2">
    <location>
        <begin position="72"/>
        <end position="223"/>
    </location>
</feature>
<dbReference type="InterPro" id="IPR056009">
    <property type="entry name" value="DUF7587"/>
</dbReference>
<dbReference type="VEuPathDB" id="FungiDB:HMPREF1541_04518"/>
<dbReference type="Proteomes" id="UP000030752">
    <property type="component" value="Unassembled WGS sequence"/>
</dbReference>
<evidence type="ECO:0000256" key="1">
    <source>
        <dbReference type="SAM" id="MobiDB-lite"/>
    </source>
</evidence>
<evidence type="ECO:0000313" key="4">
    <source>
        <dbReference type="Proteomes" id="UP000030752"/>
    </source>
</evidence>
<dbReference type="AlphaFoldDB" id="W2RUX2"/>
<protein>
    <recommendedName>
        <fullName evidence="2">DUF7587 domain-containing protein</fullName>
    </recommendedName>
</protein>
<dbReference type="EMBL" id="KB822720">
    <property type="protein sequence ID" value="ETN40242.1"/>
    <property type="molecule type" value="Genomic_DNA"/>
</dbReference>
<dbReference type="GeneID" id="19971857"/>
<feature type="region of interest" description="Disordered" evidence="1">
    <location>
        <begin position="458"/>
        <end position="535"/>
    </location>
</feature>
<organism evidence="3 4">
    <name type="scientific">Cyphellophora europaea (strain CBS 101466)</name>
    <name type="common">Phialophora europaea</name>
    <dbReference type="NCBI Taxonomy" id="1220924"/>
    <lineage>
        <taxon>Eukaryota</taxon>
        <taxon>Fungi</taxon>
        <taxon>Dikarya</taxon>
        <taxon>Ascomycota</taxon>
        <taxon>Pezizomycotina</taxon>
        <taxon>Eurotiomycetes</taxon>
        <taxon>Chaetothyriomycetidae</taxon>
        <taxon>Chaetothyriales</taxon>
        <taxon>Cyphellophoraceae</taxon>
        <taxon>Cyphellophora</taxon>
    </lineage>
</organism>
<evidence type="ECO:0000259" key="2">
    <source>
        <dbReference type="Pfam" id="PF24494"/>
    </source>
</evidence>
<sequence length="535" mass="60963">MQHKFKSDPFGDFVHQADIPRFEIGSDQDLEHELCDYGSSTYRLTRRSGRTGSMKGSIPYFKTIAFVTEDHLPHYLFRVTHSSSAGTNNEGLYQSGTVASGLGKSNFFTSTHDNKFIRETLRDHLNNKKTSSHWISFTDSLPSAIARALKFKQKGYPVRPPTVKSSDIRFHIVDTFKIRKEALIVHGFAMARGYKVFDRAKSILKRMVLGSLRGKFLVWNELDVEASSVSLESLLRLSRGGNHLNTTGILELMPFLQKAPGNTLKKKNKPDPETGREFEVKRQFRAAWQLTKQLYGIEMVIEFRKQLYRPMAPKKTREQDRAGRMRRKIWFVERETADQRCELEPGKLVAFQNLVAGFKPEFQELWAATTNTDSKLLVDIATFEKLYAKCVKKLVGEYAVYEGGLANAGRAIIRLDSKQDTTLDVPGEPSLLQIREDAPLFEQLEREQQELEAYAQRYKGSQLETGRSADASRPVDPEDNAERLLEVHNTLYGGRRKRKNSENGTDGEHRGSSLAEDTNKRKRLRNSHATYVMGS</sequence>
<dbReference type="RefSeq" id="XP_008717085.1">
    <property type="nucleotide sequence ID" value="XM_008718863.1"/>
</dbReference>
<dbReference type="HOGENOM" id="CLU_509004_0_0_1"/>
<dbReference type="Pfam" id="PF24494">
    <property type="entry name" value="DUF7587"/>
    <property type="match status" value="1"/>
</dbReference>
<evidence type="ECO:0000313" key="3">
    <source>
        <dbReference type="EMBL" id="ETN40242.1"/>
    </source>
</evidence>
<proteinExistence type="predicted"/>
<dbReference type="eggNOG" id="ENOG502R9QG">
    <property type="taxonomic scope" value="Eukaryota"/>
</dbReference>
<keyword evidence="4" id="KW-1185">Reference proteome</keyword>
<name>W2RUX2_CYPE1</name>
<feature type="compositionally biased region" description="Basic and acidic residues" evidence="1">
    <location>
        <begin position="473"/>
        <end position="486"/>
    </location>
</feature>
<gene>
    <name evidence="3" type="ORF">HMPREF1541_04518</name>
</gene>